<dbReference type="EMBL" id="MFFF01000016">
    <property type="protein sequence ID" value="OGE99780.1"/>
    <property type="molecule type" value="Genomic_DNA"/>
</dbReference>
<organism evidence="3 4">
    <name type="scientific">Candidatus Doudnabacteria bacterium RIFCSPLOWO2_02_FULL_48_13</name>
    <dbReference type="NCBI Taxonomy" id="1817845"/>
    <lineage>
        <taxon>Bacteria</taxon>
        <taxon>Candidatus Doudnaibacteriota</taxon>
    </lineage>
</organism>
<keyword evidence="2" id="KW-0472">Membrane</keyword>
<evidence type="ECO:0000313" key="3">
    <source>
        <dbReference type="EMBL" id="OGE99780.1"/>
    </source>
</evidence>
<dbReference type="Proteomes" id="UP000177235">
    <property type="component" value="Unassembled WGS sequence"/>
</dbReference>
<keyword evidence="2" id="KW-0812">Transmembrane</keyword>
<proteinExistence type="predicted"/>
<reference evidence="3 4" key="1">
    <citation type="journal article" date="2016" name="Nat. Commun.">
        <title>Thousands of microbial genomes shed light on interconnected biogeochemical processes in an aquifer system.</title>
        <authorList>
            <person name="Anantharaman K."/>
            <person name="Brown C.T."/>
            <person name="Hug L.A."/>
            <person name="Sharon I."/>
            <person name="Castelle C.J."/>
            <person name="Probst A.J."/>
            <person name="Thomas B.C."/>
            <person name="Singh A."/>
            <person name="Wilkins M.J."/>
            <person name="Karaoz U."/>
            <person name="Brodie E.L."/>
            <person name="Williams K.H."/>
            <person name="Hubbard S.S."/>
            <person name="Banfield J.F."/>
        </authorList>
    </citation>
    <scope>NUCLEOTIDE SEQUENCE [LARGE SCALE GENOMIC DNA]</scope>
</reference>
<evidence type="ECO:0000313" key="4">
    <source>
        <dbReference type="Proteomes" id="UP000177235"/>
    </source>
</evidence>
<name>A0A1F5QDD5_9BACT</name>
<evidence type="ECO:0000256" key="2">
    <source>
        <dbReference type="SAM" id="Phobius"/>
    </source>
</evidence>
<evidence type="ECO:0000256" key="1">
    <source>
        <dbReference type="SAM" id="MobiDB-lite"/>
    </source>
</evidence>
<accession>A0A1F5QDD5</accession>
<feature type="region of interest" description="Disordered" evidence="1">
    <location>
        <begin position="1"/>
        <end position="28"/>
    </location>
</feature>
<comment type="caution">
    <text evidence="3">The sequence shown here is derived from an EMBL/GenBank/DDBJ whole genome shotgun (WGS) entry which is preliminary data.</text>
</comment>
<gene>
    <name evidence="3" type="ORF">A3J05_02865</name>
</gene>
<keyword evidence="2" id="KW-1133">Transmembrane helix</keyword>
<sequence>MDEQIEIQNQISNPQTPQPASTPTEPSGHRHVTAWVALVIVAAIAATAGYLVWAKAHEAWPYDEVDLSSPSTSLGTASDLAGWKTYRNEEYGFEVRYPQNEIIATEDRHIEFWNKESFEQAVASGGRDIATIFSVQKADLPNKIDQSWVSKTLGLFVLEDNQTTIDGRSAYVARGDEIVGYLKALIIPREKYVLIIMYSVHHESGRKILSTFKFIELVDTTEWKTYKNQTLGIEFNYPQEWGDAKFEQRGCQNFDSTGKPITNGEMFRINFSSINTIEFGGNSSDCSEPRGATWTDFQFYSKAEGHTYNYHPTIIFLRTIPFQLPLTIA</sequence>
<dbReference type="AlphaFoldDB" id="A0A1F5QDD5"/>
<feature type="transmembrane region" description="Helical" evidence="2">
    <location>
        <begin position="32"/>
        <end position="53"/>
    </location>
</feature>
<protein>
    <submittedName>
        <fullName evidence="3">Uncharacterized protein</fullName>
    </submittedName>
</protein>
<feature type="compositionally biased region" description="Polar residues" evidence="1">
    <location>
        <begin position="1"/>
        <end position="25"/>
    </location>
</feature>